<keyword evidence="2" id="KW-1185">Reference proteome</keyword>
<name>K0RJE1_THAOC</name>
<dbReference type="AlphaFoldDB" id="K0RJE1"/>
<accession>K0RJE1</accession>
<protein>
    <submittedName>
        <fullName evidence="1">Uncharacterized protein</fullName>
    </submittedName>
</protein>
<dbReference type="Proteomes" id="UP000266841">
    <property type="component" value="Unassembled WGS sequence"/>
</dbReference>
<evidence type="ECO:0000313" key="1">
    <source>
        <dbReference type="EMBL" id="EJK52404.1"/>
    </source>
</evidence>
<gene>
    <name evidence="1" type="ORF">THAOC_28322</name>
</gene>
<organism evidence="1 2">
    <name type="scientific">Thalassiosira oceanica</name>
    <name type="common">Marine diatom</name>
    <dbReference type="NCBI Taxonomy" id="159749"/>
    <lineage>
        <taxon>Eukaryota</taxon>
        <taxon>Sar</taxon>
        <taxon>Stramenopiles</taxon>
        <taxon>Ochrophyta</taxon>
        <taxon>Bacillariophyta</taxon>
        <taxon>Coscinodiscophyceae</taxon>
        <taxon>Thalassiosirophycidae</taxon>
        <taxon>Thalassiosirales</taxon>
        <taxon>Thalassiosiraceae</taxon>
        <taxon>Thalassiosira</taxon>
    </lineage>
</organism>
<comment type="caution">
    <text evidence="1">The sequence shown here is derived from an EMBL/GenBank/DDBJ whole genome shotgun (WGS) entry which is preliminary data.</text>
</comment>
<dbReference type="EMBL" id="AGNL01039920">
    <property type="protein sequence ID" value="EJK52404.1"/>
    <property type="molecule type" value="Genomic_DNA"/>
</dbReference>
<sequence length="218" mass="24137">MTDDEGGDAKGRLIRVATTRTRAPGRRQLPNITTLPGPGRVVRCPSRLHVAGALRQRRLALPQLALVRAVRAAAGTTYNVQKADFREKTGSGLAKQSVETRTSPRSDYMRMKIMVMTALSTLSDQLTSEMLSAKDWSETDPFKICTARNTLLGIRLMTQFFVHNPHLTQVSLCENALGPDDINLLTGAIKERGEKVKTIRSFEYRCSAVGGHSQEYLH</sequence>
<proteinExistence type="predicted"/>
<reference evidence="1 2" key="1">
    <citation type="journal article" date="2012" name="Genome Biol.">
        <title>Genome and low-iron response of an oceanic diatom adapted to chronic iron limitation.</title>
        <authorList>
            <person name="Lommer M."/>
            <person name="Specht M."/>
            <person name="Roy A.S."/>
            <person name="Kraemer L."/>
            <person name="Andreson R."/>
            <person name="Gutowska M.A."/>
            <person name="Wolf J."/>
            <person name="Bergner S.V."/>
            <person name="Schilhabel M.B."/>
            <person name="Klostermeier U.C."/>
            <person name="Beiko R.G."/>
            <person name="Rosenstiel P."/>
            <person name="Hippler M."/>
            <person name="Laroche J."/>
        </authorList>
    </citation>
    <scope>NUCLEOTIDE SEQUENCE [LARGE SCALE GENOMIC DNA]</scope>
    <source>
        <strain evidence="1 2">CCMP1005</strain>
    </source>
</reference>
<evidence type="ECO:0000313" key="2">
    <source>
        <dbReference type="Proteomes" id="UP000266841"/>
    </source>
</evidence>